<evidence type="ECO:0000313" key="2">
    <source>
        <dbReference type="EMBL" id="CAB4331404.1"/>
    </source>
</evidence>
<gene>
    <name evidence="2" type="ORF">UFOPK3820_00207</name>
</gene>
<feature type="domain" description="WYL" evidence="1">
    <location>
        <begin position="143"/>
        <end position="205"/>
    </location>
</feature>
<accession>A0A6J5YMX2</accession>
<organism evidence="2">
    <name type="scientific">freshwater metagenome</name>
    <dbReference type="NCBI Taxonomy" id="449393"/>
    <lineage>
        <taxon>unclassified sequences</taxon>
        <taxon>metagenomes</taxon>
        <taxon>ecological metagenomes</taxon>
    </lineage>
</organism>
<dbReference type="InterPro" id="IPR051534">
    <property type="entry name" value="CBASS_pafABC_assoc_protein"/>
</dbReference>
<dbReference type="PANTHER" id="PTHR34580:SF3">
    <property type="entry name" value="PROTEIN PAFB"/>
    <property type="match status" value="1"/>
</dbReference>
<dbReference type="PROSITE" id="PS52050">
    <property type="entry name" value="WYL"/>
    <property type="match status" value="1"/>
</dbReference>
<dbReference type="InterPro" id="IPR026881">
    <property type="entry name" value="WYL_dom"/>
</dbReference>
<dbReference type="EMBL" id="CAESAB010000004">
    <property type="protein sequence ID" value="CAB4331404.1"/>
    <property type="molecule type" value="Genomic_DNA"/>
</dbReference>
<dbReference type="AlphaFoldDB" id="A0A6J5YMX2"/>
<evidence type="ECO:0000259" key="1">
    <source>
        <dbReference type="Pfam" id="PF13280"/>
    </source>
</evidence>
<proteinExistence type="predicted"/>
<dbReference type="PANTHER" id="PTHR34580">
    <property type="match status" value="1"/>
</dbReference>
<protein>
    <submittedName>
        <fullName evidence="2">Unannotated protein</fullName>
    </submittedName>
</protein>
<reference evidence="2" key="1">
    <citation type="submission" date="2020-05" db="EMBL/GenBank/DDBJ databases">
        <authorList>
            <person name="Chiriac C."/>
            <person name="Salcher M."/>
            <person name="Ghai R."/>
            <person name="Kavagutti S V."/>
        </authorList>
    </citation>
    <scope>NUCLEOTIDE SEQUENCE</scope>
</reference>
<dbReference type="Pfam" id="PF13280">
    <property type="entry name" value="WYL"/>
    <property type="match status" value="1"/>
</dbReference>
<sequence>MSRKSERLVNLTIALLATSRWLTKSDIFKAIDGYSGDVQAQERMFERDKEELRNLGIEIEVGTFDPLFEDEVGYRIRPEKYQINIKELSSVQLSLLSAAALSWRSAEVKSQASSVLLKLNALGISCDADSLNIFAPVIFSSDENLERVLDAIAARKMISFQYRNSDFSLQERVIEPYGVGTKNGYWYVAGRDLDRKSIRLFRLDRCVALIKEQGKAGSYEVPGDFLMVNHLSARDRNRSCTLSVRVNRGNEIRKFSALIESSEDWDTLLYSYTEDSELMSDLLWHGDDVKVIAPVEIVAQYNSILAEIAKLHG</sequence>
<name>A0A6J5YMX2_9ZZZZ</name>